<sequence length="107" mass="11470">MPHVEVSAGTVLAVLGLVVLIVQPGAIPFTYAVATRYTRRGGKRPALTAVGAYLLGFVFTLIVVAVFACSDFPLFAALLFGWGTIWLFAILILRDPEVRPSGAHLRS</sequence>
<evidence type="ECO:0000313" key="2">
    <source>
        <dbReference type="EMBL" id="SNR83610.1"/>
    </source>
</evidence>
<reference evidence="2 3" key="1">
    <citation type="submission" date="2017-06" db="EMBL/GenBank/DDBJ databases">
        <authorList>
            <person name="Kim H.J."/>
            <person name="Triplett B.A."/>
        </authorList>
    </citation>
    <scope>NUCLEOTIDE SEQUENCE [LARGE SCALE GENOMIC DNA]</scope>
    <source>
        <strain evidence="2 3">DSM 43151</strain>
    </source>
</reference>
<feature type="transmembrane region" description="Helical" evidence="1">
    <location>
        <begin position="46"/>
        <end position="68"/>
    </location>
</feature>
<evidence type="ECO:0000256" key="1">
    <source>
        <dbReference type="SAM" id="Phobius"/>
    </source>
</evidence>
<dbReference type="OrthoDB" id="3298050at2"/>
<gene>
    <name evidence="2" type="ORF">SAMN06264365_10688</name>
</gene>
<dbReference type="Proteomes" id="UP000198415">
    <property type="component" value="Unassembled WGS sequence"/>
</dbReference>
<protein>
    <submittedName>
        <fullName evidence="2">Uncharacterized protein</fullName>
    </submittedName>
</protein>
<keyword evidence="1" id="KW-0812">Transmembrane</keyword>
<organism evidence="2 3">
    <name type="scientific">Actinoplanes regularis</name>
    <dbReference type="NCBI Taxonomy" id="52697"/>
    <lineage>
        <taxon>Bacteria</taxon>
        <taxon>Bacillati</taxon>
        <taxon>Actinomycetota</taxon>
        <taxon>Actinomycetes</taxon>
        <taxon>Micromonosporales</taxon>
        <taxon>Micromonosporaceae</taxon>
        <taxon>Actinoplanes</taxon>
    </lineage>
</organism>
<dbReference type="EMBL" id="FZNR01000006">
    <property type="protein sequence ID" value="SNR83610.1"/>
    <property type="molecule type" value="Genomic_DNA"/>
</dbReference>
<dbReference type="RefSeq" id="WP_143232405.1">
    <property type="nucleotide sequence ID" value="NZ_BOMU01000054.1"/>
</dbReference>
<name>A0A238ZJZ1_9ACTN</name>
<keyword evidence="1" id="KW-0472">Membrane</keyword>
<feature type="transmembrane region" description="Helical" evidence="1">
    <location>
        <begin position="12"/>
        <end position="34"/>
    </location>
</feature>
<keyword evidence="3" id="KW-1185">Reference proteome</keyword>
<dbReference type="AlphaFoldDB" id="A0A238ZJZ1"/>
<keyword evidence="1" id="KW-1133">Transmembrane helix</keyword>
<proteinExistence type="predicted"/>
<evidence type="ECO:0000313" key="3">
    <source>
        <dbReference type="Proteomes" id="UP000198415"/>
    </source>
</evidence>
<accession>A0A238ZJZ1</accession>
<feature type="transmembrane region" description="Helical" evidence="1">
    <location>
        <begin position="74"/>
        <end position="93"/>
    </location>
</feature>